<evidence type="ECO:0000256" key="2">
    <source>
        <dbReference type="ARBA" id="ARBA00022692"/>
    </source>
</evidence>
<evidence type="ECO:0000313" key="8">
    <source>
        <dbReference type="Proteomes" id="UP000433876"/>
    </source>
</evidence>
<evidence type="ECO:0008006" key="9">
    <source>
        <dbReference type="Google" id="ProtNLM"/>
    </source>
</evidence>
<feature type="transmembrane region" description="Helical" evidence="6">
    <location>
        <begin position="162"/>
        <end position="186"/>
    </location>
</feature>
<dbReference type="Pfam" id="PF04479">
    <property type="entry name" value="RTA1"/>
    <property type="match status" value="1"/>
</dbReference>
<feature type="compositionally biased region" description="Polar residues" evidence="5">
    <location>
        <begin position="344"/>
        <end position="355"/>
    </location>
</feature>
<dbReference type="AlphaFoldDB" id="A0A8S8ZQ64"/>
<feature type="transmembrane region" description="Helical" evidence="6">
    <location>
        <begin position="243"/>
        <end position="261"/>
    </location>
</feature>
<dbReference type="PANTHER" id="PTHR31465:SF35">
    <property type="entry name" value="RTA1 DOMAIN PROTEIN-RELATED"/>
    <property type="match status" value="1"/>
</dbReference>
<reference evidence="7 8" key="1">
    <citation type="submission" date="2017-07" db="EMBL/GenBank/DDBJ databases">
        <title>Genome sequence of the Sordaria macrospora wild type strain R19027.</title>
        <authorList>
            <person name="Nowrousian M."/>
            <person name="Teichert I."/>
            <person name="Kueck U."/>
        </authorList>
    </citation>
    <scope>NUCLEOTIDE SEQUENCE [LARGE SCALE GENOMIC DNA]</scope>
    <source>
        <strain evidence="7 8">R19027</strain>
        <tissue evidence="7">Mycelium</tissue>
    </source>
</reference>
<feature type="transmembrane region" description="Helical" evidence="6">
    <location>
        <begin position="206"/>
        <end position="223"/>
    </location>
</feature>
<sequence length="355" mass="38974">MSDTDSGSDKQKFEFFKYDPSLAANAVFVALFGIIAVGHTFLLVRNRTWYFIPFVVGCLFEAVGYIGRIIAAGETPNWTLTPYIIQSLLILLGPALYAASIYMILGRLIRMLEAEAYSVVRVNWLTKIFVLGDVLSFLAQGAGGGILAKASTVKDQDLGNNVVLAGLGIQVVFFGLFIITTILFHVRIAANPTPKSYSVTVPWRQFLWALYVTSSLIMIRSLFRMVEYALGWDSVLLEKEVYLLVLDGMLMVIVSAAFLWYHPSKILVGYKQVGMRSAVDLEGSTVEGEYTMTSYGGGGQQSPIPSPVAGGADGLKAYDSSRSEPGRRNSLMLGQGKHHHQTPSDDVSSYTPLRR</sequence>
<feature type="transmembrane region" description="Helical" evidence="6">
    <location>
        <begin position="124"/>
        <end position="142"/>
    </location>
</feature>
<keyword evidence="2 6" id="KW-0812">Transmembrane</keyword>
<dbReference type="GO" id="GO:0016020">
    <property type="term" value="C:membrane"/>
    <property type="evidence" value="ECO:0007669"/>
    <property type="project" value="UniProtKB-SubCell"/>
</dbReference>
<dbReference type="EMBL" id="NMPR01000046">
    <property type="protein sequence ID" value="KAA8632884.1"/>
    <property type="molecule type" value="Genomic_DNA"/>
</dbReference>
<protein>
    <recommendedName>
        <fullName evidence="9">RTA1 protein</fullName>
    </recommendedName>
</protein>
<feature type="transmembrane region" description="Helical" evidence="6">
    <location>
        <begin position="51"/>
        <end position="71"/>
    </location>
</feature>
<organism evidence="7 8">
    <name type="scientific">Sordaria macrospora</name>
    <dbReference type="NCBI Taxonomy" id="5147"/>
    <lineage>
        <taxon>Eukaryota</taxon>
        <taxon>Fungi</taxon>
        <taxon>Dikarya</taxon>
        <taxon>Ascomycota</taxon>
        <taxon>Pezizomycotina</taxon>
        <taxon>Sordariomycetes</taxon>
        <taxon>Sordariomycetidae</taxon>
        <taxon>Sordariales</taxon>
        <taxon>Sordariaceae</taxon>
        <taxon>Sordaria</taxon>
    </lineage>
</organism>
<comment type="caution">
    <text evidence="7">The sequence shown here is derived from an EMBL/GenBank/DDBJ whole genome shotgun (WGS) entry which is preliminary data.</text>
</comment>
<keyword evidence="3 6" id="KW-1133">Transmembrane helix</keyword>
<gene>
    <name evidence="7" type="ORF">SMACR_03370</name>
</gene>
<feature type="region of interest" description="Disordered" evidence="5">
    <location>
        <begin position="292"/>
        <end position="355"/>
    </location>
</feature>
<evidence type="ECO:0000256" key="4">
    <source>
        <dbReference type="ARBA" id="ARBA00023136"/>
    </source>
</evidence>
<evidence type="ECO:0000256" key="3">
    <source>
        <dbReference type="ARBA" id="ARBA00022989"/>
    </source>
</evidence>
<dbReference type="Proteomes" id="UP000433876">
    <property type="component" value="Unassembled WGS sequence"/>
</dbReference>
<comment type="subcellular location">
    <subcellularLocation>
        <location evidence="1">Membrane</location>
        <topology evidence="1">Multi-pass membrane protein</topology>
    </subcellularLocation>
</comment>
<dbReference type="InterPro" id="IPR007568">
    <property type="entry name" value="RTA1"/>
</dbReference>
<dbReference type="VEuPathDB" id="FungiDB:SMAC_03370"/>
<evidence type="ECO:0000256" key="6">
    <source>
        <dbReference type="SAM" id="Phobius"/>
    </source>
</evidence>
<evidence type="ECO:0000256" key="1">
    <source>
        <dbReference type="ARBA" id="ARBA00004141"/>
    </source>
</evidence>
<name>A0A8S8ZQ64_SORMA</name>
<keyword evidence="4 6" id="KW-0472">Membrane</keyword>
<proteinExistence type="predicted"/>
<dbReference type="OMA" id="ITTIIFH"/>
<evidence type="ECO:0000313" key="7">
    <source>
        <dbReference type="EMBL" id="KAA8632884.1"/>
    </source>
</evidence>
<accession>A0A8S8ZQ64</accession>
<feature type="transmembrane region" description="Helical" evidence="6">
    <location>
        <begin position="83"/>
        <end position="104"/>
    </location>
</feature>
<dbReference type="PANTHER" id="PTHR31465">
    <property type="entry name" value="PROTEIN RTA1-RELATED"/>
    <property type="match status" value="1"/>
</dbReference>
<evidence type="ECO:0000256" key="5">
    <source>
        <dbReference type="SAM" id="MobiDB-lite"/>
    </source>
</evidence>
<feature type="transmembrane region" description="Helical" evidence="6">
    <location>
        <begin position="22"/>
        <end position="44"/>
    </location>
</feature>